<gene>
    <name evidence="5" type="ORF">KUTeg_019687</name>
</gene>
<feature type="non-terminal residue" evidence="5">
    <location>
        <position position="1"/>
    </location>
</feature>
<dbReference type="PANTHER" id="PTHR46532:SF13">
    <property type="entry name" value="CYTOPLASMIC DYNEIN 1 HEAVY CHAIN 1"/>
    <property type="match status" value="1"/>
</dbReference>
<dbReference type="Pfam" id="PF25007">
    <property type="entry name" value="DYH2-5-8_CC"/>
    <property type="match status" value="1"/>
</dbReference>
<evidence type="ECO:0000259" key="3">
    <source>
        <dbReference type="Pfam" id="PF08393"/>
    </source>
</evidence>
<keyword evidence="6" id="KW-1185">Reference proteome</keyword>
<evidence type="ECO:0000313" key="5">
    <source>
        <dbReference type="EMBL" id="KAJ8303291.1"/>
    </source>
</evidence>
<protein>
    <recommendedName>
        <fullName evidence="7">Dynein heavy chain</fullName>
    </recommendedName>
</protein>
<dbReference type="Pfam" id="PF08393">
    <property type="entry name" value="DHC_N2"/>
    <property type="match status" value="1"/>
</dbReference>
<dbReference type="Pfam" id="PF08385">
    <property type="entry name" value="DHC_N1"/>
    <property type="match status" value="1"/>
</dbReference>
<evidence type="ECO:0000259" key="2">
    <source>
        <dbReference type="Pfam" id="PF08385"/>
    </source>
</evidence>
<feature type="domain" description="Dynein axonemal heavy chain 2/5/8 coiled-coil" evidence="4">
    <location>
        <begin position="1160"/>
        <end position="1269"/>
    </location>
</feature>
<dbReference type="InterPro" id="IPR056759">
    <property type="entry name" value="DYH2-5-8_CC"/>
</dbReference>
<sequence>AAVGFQVPQPTDSRRKNTIDQLRVAPPPATKHTRSTKPKVFVTNGRDIALKGVCLVFTKMAQDGTAITEQNITKEINFTRLDTTGNGKNGSGLLHAVEDLLTSIFIPALKHMDKGWGHLDSPTGVSVRTDFLNTLDSFVSVLVGAQESLEEKVTLKPCETYDLSKIQTPADYQAIANSTEALEGIEECMHVWLKQLEQVLAESEQMRKEADDIGPRAELDHWKKRMSRFNYLLDQIKGPDVKAVLGVLHVAKSKLIKNWQELDRRITDLANEARDNVKFLYTLEKFCDPLYNSDPVGMLDAIPGLINAIRMIHSISRYYNTSERMTSLFVKITNQMITACKSYITNQRTETVWTQPQAEVTKKLSDCIKLNEEYQRCFHKTKEKLEKMPNERPFEFSEMYIFGKFDTFSKRLKKIIEIFEIISTYSSLQYSKIENIETMNSKFKVILTGIQKRPYDFLDQRKTEFDVDFDDFKRSIADLHNSISEFMNAKFEKITSTARALFILRRFERLNLPNLGIPEKYQKILSHYGRDIEMVSKLYQKNKSDPPVARDLPPIAGKIAWARQLFRRIQEPMEIFQQQPKLLEGNEAKKIIKNFNKLAKVLLEFEVLYHRGWLRQVEAARSGLQASLLVRHPETNELFVNFDPQIHTMIREAECMTRLGLDVPDVAKMMRAKQNEYKDNYDSLKMMLEENERVRAKIPVAYEMLMEPHTGKVEAAIDPGLNTLTWTSLNINEYIQNVYEHLADLELLMDRSRDVTEFRIDAVLKEMMETTLCQLPDEKPWTVEHFLENTQILCAKGAQILQTKSMVVEEAAHELINMLCIPEDQEEKEDGEKDKDVEDEDEDGERSRSGSPVGSTARSNSRPSRPVSSKANAVAKKKREQRENLEEAASELLAHFNHRNQDALMKATKTSLENLKKRITSSSMVHYISDGSGYGGESKKDSKPFFKTYAVLAIPNIVMQPALDEVQQAVNKAAQMVIGVSKGVSKWSDKRKQPTAQPDKSDLMERRASVASHAPSEGSHAGHKEEEPTVPAHTIQQQPKNYFKAVSENKEVTKLVSLLSTSINSTKKEVTTALEKFAHYAPIWEKDRDEDLQEFLKDDPKLTEYESMIKHYEELEVEINDLPEYYDVGPTALFTEQLKLGLTTETKAWRLHYGKACNNKYSSDMDEIFAFVEDLNKRLSRPTKDLDDIRFAMAALKDIRENEIRIDMMIGPIEESYAMLNKHELPVNKEEMERCDTLRYSWERLQATQAEVQTHLLKVQPDFKLDLIQNVTTFVQDCSDFYSKYDTGGPMVPGVPPREASDRLVIFQNTFDILYKKYVTYTGGEELFGLPVTEYPQLLQIKKELNLLTKLYSLYNNVIDTVHGYYDILWVDVNIEKINNELIEFQNKCRKLPRALKDWPAFEDLKKTIDDFNEMVPLLELMTNKAMKPRHWKRMAEVTGHVFDIEGDNFMLKNILEAPLLQYKEE</sequence>
<feature type="compositionally biased region" description="Basic and acidic residues" evidence="1">
    <location>
        <begin position="999"/>
        <end position="1008"/>
    </location>
</feature>
<dbReference type="InterPro" id="IPR013602">
    <property type="entry name" value="Dynein_heavy_linker"/>
</dbReference>
<dbReference type="Proteomes" id="UP001217089">
    <property type="component" value="Unassembled WGS sequence"/>
</dbReference>
<feature type="region of interest" description="Disordered" evidence="1">
    <location>
        <begin position="984"/>
        <end position="1035"/>
    </location>
</feature>
<comment type="caution">
    <text evidence="5">The sequence shown here is derived from an EMBL/GenBank/DDBJ whole genome shotgun (WGS) entry which is preliminary data.</text>
</comment>
<feature type="region of interest" description="Disordered" evidence="1">
    <location>
        <begin position="819"/>
        <end position="884"/>
    </location>
</feature>
<accession>A0ABQ9ED66</accession>
<name>A0ABQ9ED66_TEGGR</name>
<feature type="domain" description="Dynein heavy chain tail" evidence="2">
    <location>
        <begin position="183"/>
        <end position="734"/>
    </location>
</feature>
<reference evidence="5 6" key="1">
    <citation type="submission" date="2022-12" db="EMBL/GenBank/DDBJ databases">
        <title>Chromosome-level genome of Tegillarca granosa.</title>
        <authorList>
            <person name="Kim J."/>
        </authorList>
    </citation>
    <scope>NUCLEOTIDE SEQUENCE [LARGE SCALE GENOMIC DNA]</scope>
    <source>
        <strain evidence="5">Teg-2019</strain>
        <tissue evidence="5">Adductor muscle</tissue>
    </source>
</reference>
<dbReference type="InterPro" id="IPR013594">
    <property type="entry name" value="Dynein_heavy_tail"/>
</dbReference>
<evidence type="ECO:0000259" key="4">
    <source>
        <dbReference type="Pfam" id="PF25007"/>
    </source>
</evidence>
<feature type="compositionally biased region" description="Low complexity" evidence="1">
    <location>
        <begin position="858"/>
        <end position="874"/>
    </location>
</feature>
<organism evidence="5 6">
    <name type="scientific">Tegillarca granosa</name>
    <name type="common">Malaysian cockle</name>
    <name type="synonym">Anadara granosa</name>
    <dbReference type="NCBI Taxonomy" id="220873"/>
    <lineage>
        <taxon>Eukaryota</taxon>
        <taxon>Metazoa</taxon>
        <taxon>Spiralia</taxon>
        <taxon>Lophotrochozoa</taxon>
        <taxon>Mollusca</taxon>
        <taxon>Bivalvia</taxon>
        <taxon>Autobranchia</taxon>
        <taxon>Pteriomorphia</taxon>
        <taxon>Arcoida</taxon>
        <taxon>Arcoidea</taxon>
        <taxon>Arcidae</taxon>
        <taxon>Tegillarca</taxon>
    </lineage>
</organism>
<evidence type="ECO:0008006" key="7">
    <source>
        <dbReference type="Google" id="ProtNLM"/>
    </source>
</evidence>
<dbReference type="InterPro" id="IPR026983">
    <property type="entry name" value="DHC"/>
</dbReference>
<feature type="domain" description="Dynein heavy chain linker" evidence="3">
    <location>
        <begin position="1339"/>
        <end position="1466"/>
    </location>
</feature>
<evidence type="ECO:0000313" key="6">
    <source>
        <dbReference type="Proteomes" id="UP001217089"/>
    </source>
</evidence>
<evidence type="ECO:0000256" key="1">
    <source>
        <dbReference type="SAM" id="MobiDB-lite"/>
    </source>
</evidence>
<proteinExistence type="predicted"/>
<dbReference type="PANTHER" id="PTHR46532">
    <property type="entry name" value="MALE FERTILITY FACTOR KL5"/>
    <property type="match status" value="1"/>
</dbReference>
<dbReference type="EMBL" id="JARBDR010000917">
    <property type="protein sequence ID" value="KAJ8303291.1"/>
    <property type="molecule type" value="Genomic_DNA"/>
</dbReference>